<name>A0A3A4NET7_ABYX5</name>
<dbReference type="InterPro" id="IPR029460">
    <property type="entry name" value="DNAPol_HHH"/>
</dbReference>
<dbReference type="EMBL" id="QZKU01000109">
    <property type="protein sequence ID" value="RJP17882.1"/>
    <property type="molecule type" value="Genomic_DNA"/>
</dbReference>
<dbReference type="AlphaFoldDB" id="A0A3A4NET7"/>
<comment type="catalytic activity">
    <reaction evidence="8">
        <text>DNA(n) + a 2'-deoxyribonucleoside 5'-triphosphate = DNA(n+1) + diphosphate</text>
        <dbReference type="Rhea" id="RHEA:22508"/>
        <dbReference type="Rhea" id="RHEA-COMP:17339"/>
        <dbReference type="Rhea" id="RHEA-COMP:17340"/>
        <dbReference type="ChEBI" id="CHEBI:33019"/>
        <dbReference type="ChEBI" id="CHEBI:61560"/>
        <dbReference type="ChEBI" id="CHEBI:173112"/>
        <dbReference type="EC" id="2.7.7.7"/>
    </reaction>
</comment>
<evidence type="ECO:0000256" key="5">
    <source>
        <dbReference type="ARBA" id="ARBA00022695"/>
    </source>
</evidence>
<evidence type="ECO:0000256" key="1">
    <source>
        <dbReference type="ARBA" id="ARBA00004496"/>
    </source>
</evidence>
<reference evidence="10 11" key="1">
    <citation type="journal article" date="2017" name="ISME J.">
        <title>Energy and carbon metabolisms in a deep terrestrial subsurface fluid microbial community.</title>
        <authorList>
            <person name="Momper L."/>
            <person name="Jungbluth S.P."/>
            <person name="Lee M.D."/>
            <person name="Amend J.P."/>
        </authorList>
    </citation>
    <scope>NUCLEOTIDE SEQUENCE [LARGE SCALE GENOMIC DNA]</scope>
    <source>
        <strain evidence="10">SURF_5</strain>
    </source>
</reference>
<gene>
    <name evidence="10" type="ORF">C4520_15515</name>
</gene>
<dbReference type="Proteomes" id="UP000265882">
    <property type="component" value="Unassembled WGS sequence"/>
</dbReference>
<evidence type="ECO:0000256" key="6">
    <source>
        <dbReference type="ARBA" id="ARBA00022705"/>
    </source>
</evidence>
<dbReference type="GO" id="GO:0003676">
    <property type="term" value="F:nucleic acid binding"/>
    <property type="evidence" value="ECO:0007669"/>
    <property type="project" value="InterPro"/>
</dbReference>
<dbReference type="InterPro" id="IPR040982">
    <property type="entry name" value="DNA_pol3_finger"/>
</dbReference>
<dbReference type="GO" id="GO:0003887">
    <property type="term" value="F:DNA-directed DNA polymerase activity"/>
    <property type="evidence" value="ECO:0007669"/>
    <property type="project" value="UniProtKB-KW"/>
</dbReference>
<evidence type="ECO:0000313" key="10">
    <source>
        <dbReference type="EMBL" id="RJP17882.1"/>
    </source>
</evidence>
<dbReference type="InterPro" id="IPR011708">
    <property type="entry name" value="DNA_pol3_alpha_NTPase_dom"/>
</dbReference>
<dbReference type="Gene3D" id="3.20.20.140">
    <property type="entry name" value="Metal-dependent hydrolases"/>
    <property type="match status" value="1"/>
</dbReference>
<dbReference type="Pfam" id="PF07733">
    <property type="entry name" value="DNA_pol3_alpha"/>
    <property type="match status" value="1"/>
</dbReference>
<evidence type="ECO:0000256" key="8">
    <source>
        <dbReference type="ARBA" id="ARBA00049244"/>
    </source>
</evidence>
<evidence type="ECO:0000256" key="7">
    <source>
        <dbReference type="ARBA" id="ARBA00022932"/>
    </source>
</evidence>
<dbReference type="SMART" id="SM00481">
    <property type="entry name" value="POLIIIAc"/>
    <property type="match status" value="1"/>
</dbReference>
<dbReference type="InterPro" id="IPR004365">
    <property type="entry name" value="NA-bd_OB_tRNA"/>
</dbReference>
<dbReference type="SUPFAM" id="SSF89550">
    <property type="entry name" value="PHP domain-like"/>
    <property type="match status" value="1"/>
</dbReference>
<dbReference type="InterPro" id="IPR004805">
    <property type="entry name" value="DnaE2/DnaE/PolC"/>
</dbReference>
<keyword evidence="6" id="KW-0235">DNA replication</keyword>
<dbReference type="Gene3D" id="1.10.150.870">
    <property type="match status" value="1"/>
</dbReference>
<proteinExistence type="predicted"/>
<dbReference type="NCBIfam" id="TIGR00594">
    <property type="entry name" value="polc"/>
    <property type="match status" value="1"/>
</dbReference>
<dbReference type="GO" id="GO:0008408">
    <property type="term" value="F:3'-5' exonuclease activity"/>
    <property type="evidence" value="ECO:0007669"/>
    <property type="project" value="InterPro"/>
</dbReference>
<dbReference type="PANTHER" id="PTHR32294:SF0">
    <property type="entry name" value="DNA POLYMERASE III SUBUNIT ALPHA"/>
    <property type="match status" value="1"/>
</dbReference>
<evidence type="ECO:0000256" key="2">
    <source>
        <dbReference type="ARBA" id="ARBA00012417"/>
    </source>
</evidence>
<dbReference type="InterPro" id="IPR041931">
    <property type="entry name" value="DNA_pol3_alpha_thumb_dom"/>
</dbReference>
<dbReference type="Pfam" id="PF17657">
    <property type="entry name" value="DNA_pol3_finger"/>
    <property type="match status" value="1"/>
</dbReference>
<keyword evidence="7" id="KW-0239">DNA-directed DNA polymerase</keyword>
<dbReference type="CDD" id="cd04485">
    <property type="entry name" value="DnaE_OBF"/>
    <property type="match status" value="1"/>
</dbReference>
<feature type="domain" description="Polymerase/histidinol phosphatase N-terminal" evidence="9">
    <location>
        <begin position="7"/>
        <end position="74"/>
    </location>
</feature>
<dbReference type="NCBIfam" id="NF005298">
    <property type="entry name" value="PRK06826.1"/>
    <property type="match status" value="1"/>
</dbReference>
<dbReference type="PANTHER" id="PTHR32294">
    <property type="entry name" value="DNA POLYMERASE III SUBUNIT ALPHA"/>
    <property type="match status" value="1"/>
</dbReference>
<dbReference type="GO" id="GO:0005737">
    <property type="term" value="C:cytoplasm"/>
    <property type="evidence" value="ECO:0007669"/>
    <property type="project" value="UniProtKB-SubCell"/>
</dbReference>
<sequence length="1150" mass="128448">MKHADFVHLHVHTEYSLLDGACRIDKLLKKAVEFKMPAIAITDHGNMFGVIDFCKSARKLSIRAIVGSEMYVARRSRFDRKSTGKTRDYHHLTLLVTDEEGYRNLLYLSTASYREGFYYKPRIDKEILRKHSGGFIALSGCLEGEPAALLLQGKKEKALAAIKEYQEIFGPENYYLEIQDHGLPEQKKIMPDLLDLAARTGARLVATNDVHYVEKNDALAQDVLMCIQTNTTIKDPNRLRFGTNEFYLKSPAEMAELFKQVPEALRNSVDIAQKCNFQPGASGSQLPHFQVPEGYTADNYLRMLCEKGLKERYRDVSAQLRDRLEMELSVISRMGYSSYFLIVSDFVRFARSEGIPVGPGRGSAAGSLVAYLLRITNLDPLKNGLIFERFLNPDRVSLPDIDIDFCYERRGEIISYVIEKYHKDNVAQIITFGTMAARAAIRDVGRGLGLPYSKVDEIAKLVPNELNISLHDAIERVPELQNLMRQDPEVAQLLEIAQSLEGISRHTSTHAAGVVISPRPIYEFVPLYQSSTGDITTQYSMTNLEELGLLKMDFLGLKTLTVIDQTVLAVKRLRGSDLNIDEIPLDDPATYDLLNRAQTLGVFQLESAGMRDLARKVGINSFDDLVALVALFRPGPMTMLPDYIKRKHGEIPIAYDAPVLEPILKETYGVMLYQEQVMKIASEAGGFSLAEADILRKAMGKKIPEVMEKYREAFIRGATRNGIAEDVAASIYSKMAQFAGYGFNKSHSAAYALIAYQTAYLKANYPVEYMASLLSSEMGNTAKLTSYIEECRRMDIAVLPPDVNLSDLKFTVIGNEIRFGLAAVKNVGDTAIKAIIVARNKKGRFQSLFDFCSRLDSKVLNKRVLESLVKAGAFDSTGGRRSQIFAATDNALEQAQTEQREREMGQIQLFGESSGQDVVSSVPYPDVDDWPDYLRLKYEKEVLGLFISGHPLAKHEDRLRNLTTSNATTLHETKDGDAVVVGGIVAKIKTFVPKQKKERMAFVTVEDLDGFFEVIVFSDLYGRTAELLHEDALVMLSGRVSYKDTEPKIVAEDIMPIDKAEERFARTAHIKFMSAGTEESTLAELARMVNSNEGDCRLFLHCVTPDHHEVVIESHHGRGLKPSPAAKEQIESLLGAGSIWFSGHPSANSS</sequence>
<keyword evidence="5 10" id="KW-0548">Nucleotidyltransferase</keyword>
<dbReference type="NCBIfam" id="NF004226">
    <property type="entry name" value="PRK05673.1"/>
    <property type="match status" value="1"/>
</dbReference>
<dbReference type="InterPro" id="IPR003141">
    <property type="entry name" value="Pol/His_phosphatase_N"/>
</dbReference>
<evidence type="ECO:0000256" key="3">
    <source>
        <dbReference type="ARBA" id="ARBA00019114"/>
    </source>
</evidence>
<dbReference type="Pfam" id="PF01336">
    <property type="entry name" value="tRNA_anti-codon"/>
    <property type="match status" value="1"/>
</dbReference>
<accession>A0A3A4NET7</accession>
<dbReference type="CDD" id="cd12113">
    <property type="entry name" value="PHP_PolIIIA_DnaE3"/>
    <property type="match status" value="1"/>
</dbReference>
<dbReference type="Gene3D" id="1.10.10.1600">
    <property type="entry name" value="Bacterial DNA polymerase III alpha subunit, thumb domain"/>
    <property type="match status" value="1"/>
</dbReference>
<dbReference type="Pfam" id="PF14579">
    <property type="entry name" value="HHH_6"/>
    <property type="match status" value="1"/>
</dbReference>
<dbReference type="EC" id="2.7.7.7" evidence="2"/>
<evidence type="ECO:0000259" key="9">
    <source>
        <dbReference type="SMART" id="SM00481"/>
    </source>
</evidence>
<organism evidence="10 11">
    <name type="scientific">Abyssobacteria bacterium (strain SURF_5)</name>
    <dbReference type="NCBI Taxonomy" id="2093360"/>
    <lineage>
        <taxon>Bacteria</taxon>
        <taxon>Pseudomonadati</taxon>
        <taxon>Candidatus Hydrogenedentota</taxon>
        <taxon>Candidatus Abyssobacteria</taxon>
    </lineage>
</organism>
<keyword evidence="4 10" id="KW-0808">Transferase</keyword>
<evidence type="ECO:0000313" key="11">
    <source>
        <dbReference type="Proteomes" id="UP000265882"/>
    </source>
</evidence>
<protein>
    <recommendedName>
        <fullName evidence="3">DNA polymerase III subunit alpha</fullName>
        <ecNumber evidence="2">2.7.7.7</ecNumber>
    </recommendedName>
</protein>
<comment type="subcellular location">
    <subcellularLocation>
        <location evidence="1">Cytoplasm</location>
    </subcellularLocation>
</comment>
<comment type="caution">
    <text evidence="10">The sequence shown here is derived from an EMBL/GenBank/DDBJ whole genome shotgun (WGS) entry which is preliminary data.</text>
</comment>
<evidence type="ECO:0000256" key="4">
    <source>
        <dbReference type="ARBA" id="ARBA00022679"/>
    </source>
</evidence>
<dbReference type="InterPro" id="IPR004013">
    <property type="entry name" value="PHP_dom"/>
</dbReference>
<dbReference type="Pfam" id="PF02811">
    <property type="entry name" value="PHP"/>
    <property type="match status" value="1"/>
</dbReference>
<dbReference type="InterPro" id="IPR016195">
    <property type="entry name" value="Pol/histidinol_Pase-like"/>
</dbReference>
<dbReference type="GO" id="GO:0006260">
    <property type="term" value="P:DNA replication"/>
    <property type="evidence" value="ECO:0007669"/>
    <property type="project" value="UniProtKB-KW"/>
</dbReference>